<evidence type="ECO:0008006" key="3">
    <source>
        <dbReference type="Google" id="ProtNLM"/>
    </source>
</evidence>
<sequence>MALEPDLAALIAGDAHRMIALEAARALRLPDGWIGAGFVRDAVWDHLHGLPPQAPVGDVDLLWFDPARIDPEEDAALEQRLRAMAPQFDWSARNQARMHIRNGDRPYREVADAMTYWPETATMVAVRLNNAGKVEINAPLGLDDLFVLRLTPGAHFRTTRRPIFDARVAEKNWLTRYPRLRIPVG</sequence>
<dbReference type="Pfam" id="PF06042">
    <property type="entry name" value="NTP_transf_6"/>
    <property type="match status" value="1"/>
</dbReference>
<evidence type="ECO:0000313" key="1">
    <source>
        <dbReference type="EMBL" id="MBB3981338.1"/>
    </source>
</evidence>
<reference evidence="1 2" key="1">
    <citation type="submission" date="2020-08" db="EMBL/GenBank/DDBJ databases">
        <title>Genomic Encyclopedia of Type Strains, Phase IV (KMG-IV): sequencing the most valuable type-strain genomes for metagenomic binning, comparative biology and taxonomic classification.</title>
        <authorList>
            <person name="Goeker M."/>
        </authorList>
    </citation>
    <scope>NUCLEOTIDE SEQUENCE [LARGE SCALE GENOMIC DNA]</scope>
    <source>
        <strain evidence="1 2">DSM 29348</strain>
    </source>
</reference>
<protein>
    <recommendedName>
        <fullName evidence="3">Nucleotidyltransferase family protein</fullName>
    </recommendedName>
</protein>
<dbReference type="EMBL" id="JACIEB010000002">
    <property type="protein sequence ID" value="MBB3981338.1"/>
    <property type="molecule type" value="Genomic_DNA"/>
</dbReference>
<organism evidence="1 2">
    <name type="scientific">Sphingobium fontiphilum</name>
    <dbReference type="NCBI Taxonomy" id="944425"/>
    <lineage>
        <taxon>Bacteria</taxon>
        <taxon>Pseudomonadati</taxon>
        <taxon>Pseudomonadota</taxon>
        <taxon>Alphaproteobacteria</taxon>
        <taxon>Sphingomonadales</taxon>
        <taxon>Sphingomonadaceae</taxon>
        <taxon>Sphingobium</taxon>
    </lineage>
</organism>
<dbReference type="RefSeq" id="WP_183954354.1">
    <property type="nucleotide sequence ID" value="NZ_JACIEB010000002.1"/>
</dbReference>
<evidence type="ECO:0000313" key="2">
    <source>
        <dbReference type="Proteomes" id="UP000552757"/>
    </source>
</evidence>
<dbReference type="Proteomes" id="UP000552757">
    <property type="component" value="Unassembled WGS sequence"/>
</dbReference>
<comment type="caution">
    <text evidence="1">The sequence shown here is derived from an EMBL/GenBank/DDBJ whole genome shotgun (WGS) entry which is preliminary data.</text>
</comment>
<dbReference type="InterPro" id="IPR009267">
    <property type="entry name" value="NTP_transf_6"/>
</dbReference>
<proteinExistence type="predicted"/>
<name>A0A7W6DDS0_9SPHN</name>
<keyword evidence="2" id="KW-1185">Reference proteome</keyword>
<dbReference type="PANTHER" id="PTHR39166">
    <property type="entry name" value="BLL1166 PROTEIN"/>
    <property type="match status" value="1"/>
</dbReference>
<dbReference type="PANTHER" id="PTHR39166:SF1">
    <property type="entry name" value="BLL1166 PROTEIN"/>
    <property type="match status" value="1"/>
</dbReference>
<gene>
    <name evidence="1" type="ORF">GGR44_000985</name>
</gene>
<accession>A0A7W6DDS0</accession>
<dbReference type="AlphaFoldDB" id="A0A7W6DDS0"/>